<accession>A0ABU6HEJ7</accession>
<dbReference type="RefSeq" id="WP_326296528.1">
    <property type="nucleotide sequence ID" value="NZ_JAYLLH010000006.1"/>
</dbReference>
<sequence length="72" mass="8002">MAHIATHVETSARSGLRDVLAAIGRGIVAIGENNTRMRAITLYQNMTDAELAARGLKREDIARNVFRDVYFL</sequence>
<name>A0ABU6HEJ7_9RHOB</name>
<protein>
    <submittedName>
        <fullName evidence="1">DUF1127 domain-containing protein</fullName>
    </submittedName>
</protein>
<organism evidence="1 2">
    <name type="scientific">Mesobacterium hydrothermale</name>
    <dbReference type="NCBI Taxonomy" id="3111907"/>
    <lineage>
        <taxon>Bacteria</taxon>
        <taxon>Pseudomonadati</taxon>
        <taxon>Pseudomonadota</taxon>
        <taxon>Alphaproteobacteria</taxon>
        <taxon>Rhodobacterales</taxon>
        <taxon>Roseobacteraceae</taxon>
        <taxon>Mesobacterium</taxon>
    </lineage>
</organism>
<reference evidence="1 2" key="1">
    <citation type="submission" date="2024-01" db="EMBL/GenBank/DDBJ databases">
        <title>Mesobacterium rodlantinim sp. nov., isolated from shallow sea hydrothermal systems off Kueishantao Island.</title>
        <authorList>
            <person name="Su Z."/>
            <person name="Tang K."/>
        </authorList>
    </citation>
    <scope>NUCLEOTIDE SEQUENCE [LARGE SCALE GENOMIC DNA]</scope>
    <source>
        <strain evidence="1 2">TK19101</strain>
    </source>
</reference>
<keyword evidence="2" id="KW-1185">Reference proteome</keyword>
<evidence type="ECO:0000313" key="1">
    <source>
        <dbReference type="EMBL" id="MEC3860893.1"/>
    </source>
</evidence>
<gene>
    <name evidence="1" type="ORF">VK792_06325</name>
</gene>
<dbReference type="Proteomes" id="UP001348149">
    <property type="component" value="Unassembled WGS sequence"/>
</dbReference>
<proteinExistence type="predicted"/>
<dbReference type="EMBL" id="JAYLLH010000006">
    <property type="protein sequence ID" value="MEC3860893.1"/>
    <property type="molecule type" value="Genomic_DNA"/>
</dbReference>
<comment type="caution">
    <text evidence="1">The sequence shown here is derived from an EMBL/GenBank/DDBJ whole genome shotgun (WGS) entry which is preliminary data.</text>
</comment>
<evidence type="ECO:0000313" key="2">
    <source>
        <dbReference type="Proteomes" id="UP001348149"/>
    </source>
</evidence>